<reference evidence="1 2" key="1">
    <citation type="submission" date="2019-09" db="EMBL/GenBank/DDBJ databases">
        <title>Prevotella A2879 sp. nov., isolated from an abscess of a patient.</title>
        <authorList>
            <person name="Buhl M."/>
            <person name="Oberhettinger P."/>
        </authorList>
    </citation>
    <scope>NUCLEOTIDE SEQUENCE [LARGE SCALE GENOMIC DNA]</scope>
    <source>
        <strain evidence="1 2">A2879</strain>
    </source>
</reference>
<gene>
    <name evidence="1" type="ORF">F0475_02130</name>
</gene>
<accession>A0A7C9HD41</accession>
<dbReference type="RefSeq" id="WP_155715177.1">
    <property type="nucleotide sequence ID" value="NZ_VVIQ01000002.1"/>
</dbReference>
<name>A0A7C9HD41_9BACT</name>
<evidence type="ECO:0000313" key="1">
    <source>
        <dbReference type="EMBL" id="MUL27143.1"/>
    </source>
</evidence>
<dbReference type="EMBL" id="VVIQ01000002">
    <property type="protein sequence ID" value="MUL27143.1"/>
    <property type="molecule type" value="Genomic_DNA"/>
</dbReference>
<dbReference type="AlphaFoldDB" id="A0A7C9HD41"/>
<proteinExistence type="predicted"/>
<keyword evidence="2" id="KW-1185">Reference proteome</keyword>
<sequence>MNATYIYTDKFDTNKKLANRALKAMSQICDYDNGTIRNPHELASSVMPDGRTLIQTIYEDGEVRYNDGWYIVEVDDFQMYVALTGSAEKEVGEIPYIQDVELD</sequence>
<organism evidence="1 2">
    <name type="scientific">Prevotella vespertina</name>
    <dbReference type="NCBI Taxonomy" id="2608404"/>
    <lineage>
        <taxon>Bacteria</taxon>
        <taxon>Pseudomonadati</taxon>
        <taxon>Bacteroidota</taxon>
        <taxon>Bacteroidia</taxon>
        <taxon>Bacteroidales</taxon>
        <taxon>Prevotellaceae</taxon>
        <taxon>Prevotella</taxon>
    </lineage>
</organism>
<dbReference type="Proteomes" id="UP000482295">
    <property type="component" value="Unassembled WGS sequence"/>
</dbReference>
<evidence type="ECO:0000313" key="2">
    <source>
        <dbReference type="Proteomes" id="UP000482295"/>
    </source>
</evidence>
<comment type="caution">
    <text evidence="1">The sequence shown here is derived from an EMBL/GenBank/DDBJ whole genome shotgun (WGS) entry which is preliminary data.</text>
</comment>
<protein>
    <submittedName>
        <fullName evidence="1">Uncharacterized protein</fullName>
    </submittedName>
</protein>